<name>A0A1H8TSL8_9BACI</name>
<evidence type="ECO:0000313" key="1">
    <source>
        <dbReference type="EMBL" id="SEO93634.1"/>
    </source>
</evidence>
<dbReference type="Gene3D" id="3.30.420.40">
    <property type="match status" value="2"/>
</dbReference>
<dbReference type="PANTHER" id="PTHR32432:SF3">
    <property type="entry name" value="ETHANOLAMINE UTILIZATION PROTEIN EUTJ"/>
    <property type="match status" value="1"/>
</dbReference>
<dbReference type="Proteomes" id="UP000199300">
    <property type="component" value="Unassembled WGS sequence"/>
</dbReference>
<dbReference type="RefSeq" id="WP_091500341.1">
    <property type="nucleotide sequence ID" value="NZ_FODJ01000019.1"/>
</dbReference>
<dbReference type="Gene3D" id="3.30.1490.300">
    <property type="match status" value="1"/>
</dbReference>
<proteinExistence type="predicted"/>
<keyword evidence="2" id="KW-1185">Reference proteome</keyword>
<dbReference type="EMBL" id="FODJ01000019">
    <property type="protein sequence ID" value="SEO93634.1"/>
    <property type="molecule type" value="Genomic_DNA"/>
</dbReference>
<dbReference type="SUPFAM" id="SSF53067">
    <property type="entry name" value="Actin-like ATPase domain"/>
    <property type="match status" value="1"/>
</dbReference>
<dbReference type="PANTHER" id="PTHR32432">
    <property type="entry name" value="CELL DIVISION PROTEIN FTSA-RELATED"/>
    <property type="match status" value="1"/>
</dbReference>
<dbReference type="InterPro" id="IPR050696">
    <property type="entry name" value="FtsA/MreB"/>
</dbReference>
<protein>
    <submittedName>
        <fullName evidence="1">Type IV pilus assembly protein PilM</fullName>
    </submittedName>
</protein>
<dbReference type="STRING" id="872970.SAMN04488134_1198"/>
<dbReference type="AlphaFoldDB" id="A0A1H8TSL8"/>
<dbReference type="InterPro" id="IPR043129">
    <property type="entry name" value="ATPase_NBD"/>
</dbReference>
<sequence>MGLIKRERVYIMLSDRLIRYMVSPLQRPNQISDYGEVIFDSLVIEDGRIINEIELKKMLKRLIDHKKWRRRKLSFIVPDSFLAIRTENIPKQLSKEEAKHYIKLQLEGSIRLPFKNPVLDFQVLDKGDEQNDILLFAYPTERIMPYYQLFEQLGLEPDVADVSSLSIYRTYKQADLARKDEHLLMIQFGKNELVLTVFHQDVPMFNRHISFSNAFQAWKQDQEKQTLVWSHSLSAQDEFIDEQLLTIERFMDFYQYSIMDGQAQITDLLLTGDFTNLNKVSEQLELRFDLPVKPLTTDPAPEYAALLGLIIKGETTK</sequence>
<accession>A0A1H8TSL8</accession>
<dbReference type="Pfam" id="PF11104">
    <property type="entry name" value="PilM_2"/>
    <property type="match status" value="1"/>
</dbReference>
<dbReference type="InterPro" id="IPR005883">
    <property type="entry name" value="PilM"/>
</dbReference>
<dbReference type="OrthoDB" id="2690797at2"/>
<gene>
    <name evidence="1" type="ORF">SAMN04488134_1198</name>
</gene>
<organism evidence="1 2">
    <name type="scientific">Amphibacillus marinus</name>
    <dbReference type="NCBI Taxonomy" id="872970"/>
    <lineage>
        <taxon>Bacteria</taxon>
        <taxon>Bacillati</taxon>
        <taxon>Bacillota</taxon>
        <taxon>Bacilli</taxon>
        <taxon>Bacillales</taxon>
        <taxon>Bacillaceae</taxon>
        <taxon>Amphibacillus</taxon>
    </lineage>
</organism>
<evidence type="ECO:0000313" key="2">
    <source>
        <dbReference type="Proteomes" id="UP000199300"/>
    </source>
</evidence>
<reference evidence="1 2" key="1">
    <citation type="submission" date="2016-10" db="EMBL/GenBank/DDBJ databases">
        <authorList>
            <person name="de Groot N.N."/>
        </authorList>
    </citation>
    <scope>NUCLEOTIDE SEQUENCE [LARGE SCALE GENOMIC DNA]</scope>
    <source>
        <strain evidence="1 2">CGMCC 1.10434</strain>
    </source>
</reference>